<dbReference type="SUPFAM" id="SSF55874">
    <property type="entry name" value="ATPase domain of HSP90 chaperone/DNA topoisomerase II/histidine kinase"/>
    <property type="match status" value="1"/>
</dbReference>
<evidence type="ECO:0000259" key="2">
    <source>
        <dbReference type="PROSITE" id="PS50109"/>
    </source>
</evidence>
<evidence type="ECO:0000313" key="4">
    <source>
        <dbReference type="Proteomes" id="UP000078263"/>
    </source>
</evidence>
<keyword evidence="3" id="KW-0418">Kinase</keyword>
<dbReference type="RefSeq" id="WP_068350224.1">
    <property type="nucleotide sequence ID" value="NZ_CP016033.1"/>
</dbReference>
<keyword evidence="3" id="KW-0808">Transferase</keyword>
<dbReference type="STRING" id="1112.A9D12_04630"/>
<reference evidence="3 4" key="1">
    <citation type="submission" date="2016-05" db="EMBL/GenBank/DDBJ databases">
        <title>Compelete Genome Sequence of Bacteriochlorophyll-Synthesizing Bacterium Porphyrobacter neustonensis DSM 9434.</title>
        <authorList>
            <person name="Shi X.-L."/>
            <person name="Wu Y.-H."/>
            <person name="Cheng H."/>
            <person name="Xu L."/>
            <person name="Zhang X.-Q."/>
            <person name="Wang C.-S."/>
            <person name="Xu X.-W."/>
        </authorList>
    </citation>
    <scope>NUCLEOTIDE SEQUENCE [LARGE SCALE GENOMIC DNA]</scope>
    <source>
        <strain evidence="3 4">DSM 9434</strain>
    </source>
</reference>
<dbReference type="GO" id="GO:0000155">
    <property type="term" value="F:phosphorelay sensor kinase activity"/>
    <property type="evidence" value="ECO:0007669"/>
    <property type="project" value="InterPro"/>
</dbReference>
<dbReference type="SMART" id="SM00387">
    <property type="entry name" value="HATPase_c"/>
    <property type="match status" value="1"/>
</dbReference>
<dbReference type="KEGG" id="pns:A9D12_04630"/>
<dbReference type="PROSITE" id="PS50109">
    <property type="entry name" value="HIS_KIN"/>
    <property type="match status" value="1"/>
</dbReference>
<gene>
    <name evidence="3" type="ORF">A9D12_04630</name>
</gene>
<feature type="transmembrane region" description="Helical" evidence="1">
    <location>
        <begin position="182"/>
        <end position="201"/>
    </location>
</feature>
<accession>A0A192D1G5</accession>
<dbReference type="InterPro" id="IPR005467">
    <property type="entry name" value="His_kinase_dom"/>
</dbReference>
<dbReference type="AlphaFoldDB" id="A0A192D1G5"/>
<dbReference type="Pfam" id="PF02518">
    <property type="entry name" value="HATPase_c"/>
    <property type="match status" value="1"/>
</dbReference>
<keyword evidence="1" id="KW-0472">Membrane</keyword>
<dbReference type="InterPro" id="IPR003594">
    <property type="entry name" value="HATPase_dom"/>
</dbReference>
<dbReference type="InterPro" id="IPR036890">
    <property type="entry name" value="HATPase_C_sf"/>
</dbReference>
<protein>
    <submittedName>
        <fullName evidence="3">Histidine kinase</fullName>
    </submittedName>
</protein>
<dbReference type="Pfam" id="PF06580">
    <property type="entry name" value="His_kinase"/>
    <property type="match status" value="1"/>
</dbReference>
<dbReference type="PANTHER" id="PTHR34220">
    <property type="entry name" value="SENSOR HISTIDINE KINASE YPDA"/>
    <property type="match status" value="1"/>
</dbReference>
<proteinExistence type="predicted"/>
<dbReference type="EMBL" id="CP016033">
    <property type="protein sequence ID" value="ANK12348.1"/>
    <property type="molecule type" value="Genomic_DNA"/>
</dbReference>
<feature type="transmembrane region" description="Helical" evidence="1">
    <location>
        <begin position="20"/>
        <end position="37"/>
    </location>
</feature>
<keyword evidence="4" id="KW-1185">Reference proteome</keyword>
<dbReference type="Gene3D" id="3.30.565.10">
    <property type="entry name" value="Histidine kinase-like ATPase, C-terminal domain"/>
    <property type="match status" value="1"/>
</dbReference>
<dbReference type="InterPro" id="IPR050640">
    <property type="entry name" value="Bact_2-comp_sensor_kinase"/>
</dbReference>
<evidence type="ECO:0000256" key="1">
    <source>
        <dbReference type="SAM" id="Phobius"/>
    </source>
</evidence>
<dbReference type="Proteomes" id="UP000078263">
    <property type="component" value="Chromosome"/>
</dbReference>
<evidence type="ECO:0000313" key="3">
    <source>
        <dbReference type="EMBL" id="ANK12348.1"/>
    </source>
</evidence>
<sequence>MPENPHSEAAPGEPPATVSFRTVLFSMVVLWATYFILTTFRSLVMDFGLQFELGWRRLVVTGFGVLLTLVLWLLLRLFDNRALWLKIFAAIGLALPVALAIGQVNYLIFKDMSSAMEQAYAQKNNINLRRDESGNLLVDVPLQQDGAAGPAAGGSTRSVIIEPAETYGDFWRKLLDVALGRYFLLLAWASTYFALLAGVQARAAQHREEQFRSAAKAAELRSLRYQVNPHFLFNTLNSLSALVMTNKADSAERMIQTISRFYRHSLATEPTADVSLRDEFDLQKLYLDIETVRFPTRLVAKFDLPPDLEECRVPGMILQPLVENSVKYAVSPVSRPVTITLAAREEFDRLVITVGDDGPGVPQGTTHGFGIGLANVRDRLEARFGSDIGFSSAPVANGYCTEIRIPLSRPRHA</sequence>
<keyword evidence="1" id="KW-0812">Transmembrane</keyword>
<organism evidence="3 4">
    <name type="scientific">Erythrobacter neustonensis</name>
    <dbReference type="NCBI Taxonomy" id="1112"/>
    <lineage>
        <taxon>Bacteria</taxon>
        <taxon>Pseudomonadati</taxon>
        <taxon>Pseudomonadota</taxon>
        <taxon>Alphaproteobacteria</taxon>
        <taxon>Sphingomonadales</taxon>
        <taxon>Erythrobacteraceae</taxon>
        <taxon>Erythrobacter/Porphyrobacter group</taxon>
        <taxon>Erythrobacter</taxon>
    </lineage>
</organism>
<feature type="transmembrane region" description="Helical" evidence="1">
    <location>
        <begin position="87"/>
        <end position="109"/>
    </location>
</feature>
<feature type="transmembrane region" description="Helical" evidence="1">
    <location>
        <begin position="58"/>
        <end position="75"/>
    </location>
</feature>
<dbReference type="OrthoDB" id="2514702at2"/>
<keyword evidence="1" id="KW-1133">Transmembrane helix</keyword>
<dbReference type="GO" id="GO:0016020">
    <property type="term" value="C:membrane"/>
    <property type="evidence" value="ECO:0007669"/>
    <property type="project" value="InterPro"/>
</dbReference>
<feature type="domain" description="Histidine kinase" evidence="2">
    <location>
        <begin position="317"/>
        <end position="409"/>
    </location>
</feature>
<dbReference type="InterPro" id="IPR010559">
    <property type="entry name" value="Sig_transdc_His_kin_internal"/>
</dbReference>
<name>A0A192D1G5_9SPHN</name>
<dbReference type="PANTHER" id="PTHR34220:SF7">
    <property type="entry name" value="SENSOR HISTIDINE KINASE YPDA"/>
    <property type="match status" value="1"/>
</dbReference>